<dbReference type="GO" id="GO:0006814">
    <property type="term" value="P:sodium ion transport"/>
    <property type="evidence" value="ECO:0007669"/>
    <property type="project" value="InterPro"/>
</dbReference>
<feature type="transmembrane region" description="Helical" evidence="1">
    <location>
        <begin position="411"/>
        <end position="432"/>
    </location>
</feature>
<feature type="transmembrane region" description="Helical" evidence="1">
    <location>
        <begin position="37"/>
        <end position="55"/>
    </location>
</feature>
<evidence type="ECO:0000256" key="1">
    <source>
        <dbReference type="SAM" id="Phobius"/>
    </source>
</evidence>
<dbReference type="RefSeq" id="WP_073270146.1">
    <property type="nucleotide sequence ID" value="NZ_FQTU01000006.1"/>
</dbReference>
<dbReference type="Pfam" id="PF13347">
    <property type="entry name" value="MFS_2"/>
    <property type="match status" value="1"/>
</dbReference>
<protein>
    <submittedName>
        <fullName evidence="2">Glycoside/pentoside/hexuronide:cation symporter, GPH family</fullName>
    </submittedName>
</protein>
<organism evidence="2 3">
    <name type="scientific">Alkalibacter saccharofermentans DSM 14828</name>
    <dbReference type="NCBI Taxonomy" id="1120975"/>
    <lineage>
        <taxon>Bacteria</taxon>
        <taxon>Bacillati</taxon>
        <taxon>Bacillota</taxon>
        <taxon>Clostridia</taxon>
        <taxon>Eubacteriales</taxon>
        <taxon>Eubacteriaceae</taxon>
        <taxon>Alkalibacter</taxon>
    </lineage>
</organism>
<dbReference type="EMBL" id="FQTU01000006">
    <property type="protein sequence ID" value="SHE76211.1"/>
    <property type="molecule type" value="Genomic_DNA"/>
</dbReference>
<dbReference type="InterPro" id="IPR039672">
    <property type="entry name" value="MFS_2"/>
</dbReference>
<dbReference type="AlphaFoldDB" id="A0A1M4W4M7"/>
<dbReference type="GO" id="GO:0015293">
    <property type="term" value="F:symporter activity"/>
    <property type="evidence" value="ECO:0007669"/>
    <property type="project" value="InterPro"/>
</dbReference>
<dbReference type="NCBIfam" id="TIGR00792">
    <property type="entry name" value="gph"/>
    <property type="match status" value="1"/>
</dbReference>
<feature type="transmembrane region" description="Helical" evidence="1">
    <location>
        <begin position="234"/>
        <end position="260"/>
    </location>
</feature>
<dbReference type="SUPFAM" id="SSF103473">
    <property type="entry name" value="MFS general substrate transporter"/>
    <property type="match status" value="1"/>
</dbReference>
<feature type="transmembrane region" description="Helical" evidence="1">
    <location>
        <begin position="113"/>
        <end position="134"/>
    </location>
</feature>
<feature type="transmembrane region" description="Helical" evidence="1">
    <location>
        <begin position="155"/>
        <end position="176"/>
    </location>
</feature>
<evidence type="ECO:0000313" key="3">
    <source>
        <dbReference type="Proteomes" id="UP000184251"/>
    </source>
</evidence>
<feature type="transmembrane region" description="Helical" evidence="1">
    <location>
        <begin position="379"/>
        <end position="399"/>
    </location>
</feature>
<feature type="transmembrane region" description="Helical" evidence="1">
    <location>
        <begin position="300"/>
        <end position="318"/>
    </location>
</feature>
<dbReference type="Proteomes" id="UP000184251">
    <property type="component" value="Unassembled WGS sequence"/>
</dbReference>
<dbReference type="PANTHER" id="PTHR11328:SF24">
    <property type="entry name" value="MAJOR FACILITATOR SUPERFAMILY (MFS) PROFILE DOMAIN-CONTAINING PROTEIN"/>
    <property type="match status" value="1"/>
</dbReference>
<evidence type="ECO:0000313" key="2">
    <source>
        <dbReference type="EMBL" id="SHE76211.1"/>
    </source>
</evidence>
<gene>
    <name evidence="2" type="ORF">SAMN02746064_01168</name>
</gene>
<dbReference type="InterPro" id="IPR001927">
    <property type="entry name" value="Na/Gal_symport"/>
</dbReference>
<dbReference type="GO" id="GO:0005886">
    <property type="term" value="C:plasma membrane"/>
    <property type="evidence" value="ECO:0007669"/>
    <property type="project" value="TreeGrafter"/>
</dbReference>
<dbReference type="PANTHER" id="PTHR11328">
    <property type="entry name" value="MAJOR FACILITATOR SUPERFAMILY DOMAIN-CONTAINING PROTEIN"/>
    <property type="match status" value="1"/>
</dbReference>
<keyword evidence="1" id="KW-1133">Transmembrane helix</keyword>
<sequence>MKKLTFKHKLGYAMGDLGGCMTFAIVGSFLLPYYTEVVGISAAAVATLFLLARIWDAINDPMMGALLDKRYSKTKDSRGKFRPYLLTGAPLVALTAVLAFFVPGGLSQGGKLIWVYVTYIAYGMTYTFVNIPYGSLLSGMASTAEEKASLSSARGFGAMIGNVLPLVVFPIIIASSTENPQTGYFIGIIGAALVGMAFHLLAYKNTEERISHDTSSSNPVRLTDIIEVVKRNRAFLGISIAGSAAMLSQTLVMTLSVYYFRDNLNALSLMGLSMMVTLPLTLVVLASMPKIVKKIGMEKTAIYSTVLGMGISSILFLFPDNVWLFLAVRATGGTLISVVMFLQWGMIGDAIDYNHYILDKRTEGAIYGSFNFSRRLGQAIGSFFGALSIGLIGYAPSAAVQSATVLGGIRLMTLGAPIAGGLIVLIAIKYVWNIDNELRDKMIEKRNLVMSES</sequence>
<dbReference type="Gene3D" id="1.20.1250.20">
    <property type="entry name" value="MFS general substrate transporter like domains"/>
    <property type="match status" value="2"/>
</dbReference>
<feature type="transmembrane region" description="Helical" evidence="1">
    <location>
        <begin position="266"/>
        <end position="288"/>
    </location>
</feature>
<keyword evidence="1" id="KW-0812">Transmembrane</keyword>
<reference evidence="2 3" key="1">
    <citation type="submission" date="2016-11" db="EMBL/GenBank/DDBJ databases">
        <authorList>
            <person name="Jaros S."/>
            <person name="Januszkiewicz K."/>
            <person name="Wedrychowicz H."/>
        </authorList>
    </citation>
    <scope>NUCLEOTIDE SEQUENCE [LARGE SCALE GENOMIC DNA]</scope>
    <source>
        <strain evidence="2 3">DSM 14828</strain>
    </source>
</reference>
<keyword evidence="1" id="KW-0472">Membrane</keyword>
<dbReference type="CDD" id="cd17332">
    <property type="entry name" value="MFS_MelB_like"/>
    <property type="match status" value="1"/>
</dbReference>
<feature type="transmembrane region" description="Helical" evidence="1">
    <location>
        <begin position="324"/>
        <end position="342"/>
    </location>
</feature>
<dbReference type="GO" id="GO:0008643">
    <property type="term" value="P:carbohydrate transport"/>
    <property type="evidence" value="ECO:0007669"/>
    <property type="project" value="InterPro"/>
</dbReference>
<dbReference type="OrthoDB" id="9764596at2"/>
<accession>A0A1M4W4M7</accession>
<feature type="transmembrane region" description="Helical" evidence="1">
    <location>
        <begin position="182"/>
        <end position="203"/>
    </location>
</feature>
<dbReference type="STRING" id="1120975.SAMN02746064_01168"/>
<feature type="transmembrane region" description="Helical" evidence="1">
    <location>
        <begin position="83"/>
        <end position="101"/>
    </location>
</feature>
<name>A0A1M4W4M7_9FIRM</name>
<feature type="transmembrane region" description="Helical" evidence="1">
    <location>
        <begin position="12"/>
        <end position="31"/>
    </location>
</feature>
<keyword evidence="3" id="KW-1185">Reference proteome</keyword>
<dbReference type="InterPro" id="IPR036259">
    <property type="entry name" value="MFS_trans_sf"/>
</dbReference>
<proteinExistence type="predicted"/>